<evidence type="ECO:0000313" key="3">
    <source>
        <dbReference type="Proteomes" id="UP000799537"/>
    </source>
</evidence>
<accession>A0A6A6C469</accession>
<gene>
    <name evidence="2" type="ORF">M409DRAFT_27780</name>
</gene>
<evidence type="ECO:0000313" key="2">
    <source>
        <dbReference type="EMBL" id="KAF2161723.1"/>
    </source>
</evidence>
<feature type="region of interest" description="Disordered" evidence="1">
    <location>
        <begin position="140"/>
        <end position="177"/>
    </location>
</feature>
<protein>
    <submittedName>
        <fullName evidence="2">Uncharacterized protein</fullName>
    </submittedName>
</protein>
<dbReference type="RefSeq" id="XP_033662612.1">
    <property type="nucleotide sequence ID" value="XM_033808723.1"/>
</dbReference>
<keyword evidence="3" id="KW-1185">Reference proteome</keyword>
<evidence type="ECO:0000256" key="1">
    <source>
        <dbReference type="SAM" id="MobiDB-lite"/>
    </source>
</evidence>
<feature type="compositionally biased region" description="Polar residues" evidence="1">
    <location>
        <begin position="1"/>
        <end position="18"/>
    </location>
</feature>
<feature type="compositionally biased region" description="Basic and acidic residues" evidence="1">
    <location>
        <begin position="143"/>
        <end position="158"/>
    </location>
</feature>
<dbReference type="AlphaFoldDB" id="A0A6A6C469"/>
<dbReference type="EMBL" id="ML993617">
    <property type="protein sequence ID" value="KAF2161723.1"/>
    <property type="molecule type" value="Genomic_DNA"/>
</dbReference>
<feature type="region of interest" description="Disordered" evidence="1">
    <location>
        <begin position="625"/>
        <end position="658"/>
    </location>
</feature>
<dbReference type="OrthoDB" id="4159838at2759"/>
<dbReference type="GeneID" id="54561995"/>
<reference evidence="2" key="1">
    <citation type="journal article" date="2020" name="Stud. Mycol.">
        <title>101 Dothideomycetes genomes: a test case for predicting lifestyles and emergence of pathogens.</title>
        <authorList>
            <person name="Haridas S."/>
            <person name="Albert R."/>
            <person name="Binder M."/>
            <person name="Bloem J."/>
            <person name="Labutti K."/>
            <person name="Salamov A."/>
            <person name="Andreopoulos B."/>
            <person name="Baker S."/>
            <person name="Barry K."/>
            <person name="Bills G."/>
            <person name="Bluhm B."/>
            <person name="Cannon C."/>
            <person name="Castanera R."/>
            <person name="Culley D."/>
            <person name="Daum C."/>
            <person name="Ezra D."/>
            <person name="Gonzalez J."/>
            <person name="Henrissat B."/>
            <person name="Kuo A."/>
            <person name="Liang C."/>
            <person name="Lipzen A."/>
            <person name="Lutzoni F."/>
            <person name="Magnuson J."/>
            <person name="Mondo S."/>
            <person name="Nolan M."/>
            <person name="Ohm R."/>
            <person name="Pangilinan J."/>
            <person name="Park H.-J."/>
            <person name="Ramirez L."/>
            <person name="Alfaro M."/>
            <person name="Sun H."/>
            <person name="Tritt A."/>
            <person name="Yoshinaga Y."/>
            <person name="Zwiers L.-H."/>
            <person name="Turgeon B."/>
            <person name="Goodwin S."/>
            <person name="Spatafora J."/>
            <person name="Crous P."/>
            <person name="Grigoriev I."/>
        </authorList>
    </citation>
    <scope>NUCLEOTIDE SEQUENCE</scope>
    <source>
        <strain evidence="2">ATCC 36951</strain>
    </source>
</reference>
<feature type="region of interest" description="Disordered" evidence="1">
    <location>
        <begin position="1"/>
        <end position="25"/>
    </location>
</feature>
<feature type="compositionally biased region" description="Basic and acidic residues" evidence="1">
    <location>
        <begin position="76"/>
        <end position="89"/>
    </location>
</feature>
<dbReference type="Proteomes" id="UP000799537">
    <property type="component" value="Unassembled WGS sequence"/>
</dbReference>
<sequence length="710" mass="78819">MSLPQHTIENGDSVQQRISGFKRKRTAQDSVEEDIAWTAVRCQRLLRTITSRISSLRRLLETDATFQTSSSGAYSEVRKHPPRKTEHWSSVDPAWVPNGKPKGQGRTYAAKPKPVVRKVLKARDPNLVFPSPFVKRIGTAGISKDESSPIRKEVQPEKKTRRSRQLPIKPQSARQQAENGLVSAVSSLLNFTKAVAQVRKGSRSLLSTCLRQVPGYIELIMDDNENHANQEDVVAEVFTYLEDFGTRDGWPGLKEVVRRQGIHLVAKAISDNVLSENSIRTMVDICSSQGALSEGHDLLQAWLGRNDAASNDSLERLDSFSSHHRCTVLKYRTINELCKSQSSLLVRYGSSTNFWKDMLSSLTGDACLEATRCLVTCLSTFGGLDYEGELKAGIKSHMRDLALKVTVMATASILPKARSSGGMGLFEALQAVTAHICLTRTSNSQKRRRRRVHLSEFEILFMLGSQLLLGLDTKQQTACGVLSLDIMTEALDISNPPDSPRWQSEWRMYQEDFAAEITKGIVTLEKYIGTTITGPLLDGALHAIESGSPVASLLKQVALETSNVLRQNNDDQLDFDLEDYMKRLNQPREPASSMQTPHRGNQNGRFRWEEGLCEWVTATPFLARAPSEGQADSGSEVDKDGDELAPSPECSPDVLALSPPLERRRVQVKSPLWGRKVTKGVVVLPAQKPRSARHSESCHIGYESGDELSF</sequence>
<name>A0A6A6C469_ZASCE</name>
<organism evidence="2 3">
    <name type="scientific">Zasmidium cellare ATCC 36951</name>
    <dbReference type="NCBI Taxonomy" id="1080233"/>
    <lineage>
        <taxon>Eukaryota</taxon>
        <taxon>Fungi</taxon>
        <taxon>Dikarya</taxon>
        <taxon>Ascomycota</taxon>
        <taxon>Pezizomycotina</taxon>
        <taxon>Dothideomycetes</taxon>
        <taxon>Dothideomycetidae</taxon>
        <taxon>Mycosphaerellales</taxon>
        <taxon>Mycosphaerellaceae</taxon>
        <taxon>Zasmidium</taxon>
    </lineage>
</organism>
<feature type="region of interest" description="Disordered" evidence="1">
    <location>
        <begin position="72"/>
        <end position="110"/>
    </location>
</feature>
<proteinExistence type="predicted"/>